<protein>
    <submittedName>
        <fullName evidence="8">Anaerobic ribonucleoside-triphosphate reductase activating protein</fullName>
    </submittedName>
</protein>
<dbReference type="InterPro" id="IPR007197">
    <property type="entry name" value="rSAM"/>
</dbReference>
<dbReference type="RefSeq" id="WP_154496275.1">
    <property type="nucleotide sequence ID" value="NZ_VUMU01000007.1"/>
</dbReference>
<evidence type="ECO:0000256" key="3">
    <source>
        <dbReference type="ARBA" id="ARBA00022691"/>
    </source>
</evidence>
<proteinExistence type="predicted"/>
<gene>
    <name evidence="8" type="ORF">FYJ59_07790</name>
</gene>
<dbReference type="InterPro" id="IPR013785">
    <property type="entry name" value="Aldolase_TIM"/>
</dbReference>
<dbReference type="EMBL" id="VUMU01000007">
    <property type="protein sequence ID" value="MST58140.1"/>
    <property type="molecule type" value="Genomic_DNA"/>
</dbReference>
<dbReference type="SUPFAM" id="SSF102114">
    <property type="entry name" value="Radical SAM enzymes"/>
    <property type="match status" value="1"/>
</dbReference>
<evidence type="ECO:0000313" key="9">
    <source>
        <dbReference type="Proteomes" id="UP000476055"/>
    </source>
</evidence>
<dbReference type="PROSITE" id="PS51918">
    <property type="entry name" value="RADICAL_SAM"/>
    <property type="match status" value="1"/>
</dbReference>
<evidence type="ECO:0000256" key="2">
    <source>
        <dbReference type="ARBA" id="ARBA00022485"/>
    </source>
</evidence>
<dbReference type="InterPro" id="IPR034457">
    <property type="entry name" value="Organic_radical-activating"/>
</dbReference>
<dbReference type="InterPro" id="IPR006638">
    <property type="entry name" value="Elp3/MiaA/NifB-like_rSAM"/>
</dbReference>
<dbReference type="SFLD" id="SFLDG01094">
    <property type="entry name" value="Uncharacterised_Radical_SAM_Su"/>
    <property type="match status" value="1"/>
</dbReference>
<comment type="cofactor">
    <cofactor evidence="1">
        <name>[4Fe-4S] cluster</name>
        <dbReference type="ChEBI" id="CHEBI:49883"/>
    </cofactor>
</comment>
<keyword evidence="5" id="KW-0408">Iron</keyword>
<evidence type="ECO:0000256" key="4">
    <source>
        <dbReference type="ARBA" id="ARBA00022723"/>
    </source>
</evidence>
<dbReference type="GO" id="GO:0051539">
    <property type="term" value="F:4 iron, 4 sulfur cluster binding"/>
    <property type="evidence" value="ECO:0007669"/>
    <property type="project" value="UniProtKB-KW"/>
</dbReference>
<dbReference type="SMART" id="SM00729">
    <property type="entry name" value="Elp3"/>
    <property type="match status" value="1"/>
</dbReference>
<dbReference type="CDD" id="cd01335">
    <property type="entry name" value="Radical_SAM"/>
    <property type="match status" value="1"/>
</dbReference>
<dbReference type="Gene3D" id="3.20.20.70">
    <property type="entry name" value="Aldolase class I"/>
    <property type="match status" value="1"/>
</dbReference>
<organism evidence="8 9">
    <name type="scientific">Waltera intestinalis</name>
    <dbReference type="NCBI Taxonomy" id="2606635"/>
    <lineage>
        <taxon>Bacteria</taxon>
        <taxon>Bacillati</taxon>
        <taxon>Bacillota</taxon>
        <taxon>Clostridia</taxon>
        <taxon>Lachnospirales</taxon>
        <taxon>Lachnospiraceae</taxon>
        <taxon>Waltera</taxon>
    </lineage>
</organism>
<dbReference type="InterPro" id="IPR012840">
    <property type="entry name" value="NrdG2"/>
</dbReference>
<keyword evidence="6" id="KW-0411">Iron-sulfur</keyword>
<dbReference type="NCBIfam" id="TIGR02495">
    <property type="entry name" value="NrdG2"/>
    <property type="match status" value="1"/>
</dbReference>
<dbReference type="Proteomes" id="UP000476055">
    <property type="component" value="Unassembled WGS sequence"/>
</dbReference>
<sequence>MEIHGFNKTTLLDYPEHIAATVFTGGCNFRCPFCHNGELVLDPGCQPSVPEEEVLAYLKKRQGILQGVCITGGEPTLQRDLRKFLQKIKELEYPIKLDTNGYMPGVLWELLQEHLIDYVAMDIKASRDNYARAAGLPHMDISRIEESIGILKSSGIPYEFRTTVVKGIHTVGEFKEIGRWIEGCPAYYLQSYQENDNCLYRMTQTAESNAVKPGGAELFGAFSREKLEQMAELVRKYVGKVVLRGVVGT</sequence>
<accession>A0A6L5YJM8</accession>
<evidence type="ECO:0000259" key="7">
    <source>
        <dbReference type="PROSITE" id="PS51918"/>
    </source>
</evidence>
<evidence type="ECO:0000256" key="6">
    <source>
        <dbReference type="ARBA" id="ARBA00023014"/>
    </source>
</evidence>
<dbReference type="Pfam" id="PF04055">
    <property type="entry name" value="Radical_SAM"/>
    <property type="match status" value="1"/>
</dbReference>
<keyword evidence="9" id="KW-1185">Reference proteome</keyword>
<evidence type="ECO:0000256" key="5">
    <source>
        <dbReference type="ARBA" id="ARBA00023004"/>
    </source>
</evidence>
<keyword evidence="3" id="KW-0949">S-adenosyl-L-methionine</keyword>
<evidence type="ECO:0000313" key="8">
    <source>
        <dbReference type="EMBL" id="MST58140.1"/>
    </source>
</evidence>
<feature type="domain" description="Radical SAM core" evidence="7">
    <location>
        <begin position="12"/>
        <end position="229"/>
    </location>
</feature>
<dbReference type="SFLD" id="SFLDS00029">
    <property type="entry name" value="Radical_SAM"/>
    <property type="match status" value="1"/>
</dbReference>
<dbReference type="InterPro" id="IPR058240">
    <property type="entry name" value="rSAM_sf"/>
</dbReference>
<reference evidence="8 9" key="1">
    <citation type="submission" date="2019-08" db="EMBL/GenBank/DDBJ databases">
        <title>In-depth cultivation of the pig gut microbiome towards novel bacterial diversity and tailored functional studies.</title>
        <authorList>
            <person name="Wylensek D."/>
            <person name="Hitch T.C.A."/>
            <person name="Clavel T."/>
        </authorList>
    </citation>
    <scope>NUCLEOTIDE SEQUENCE [LARGE SCALE GENOMIC DNA]</scope>
    <source>
        <strain evidence="8 9">WCA3-601-WT-6H</strain>
    </source>
</reference>
<name>A0A6L5YJM8_9FIRM</name>
<dbReference type="GO" id="GO:0003824">
    <property type="term" value="F:catalytic activity"/>
    <property type="evidence" value="ECO:0007669"/>
    <property type="project" value="InterPro"/>
</dbReference>
<keyword evidence="2" id="KW-0004">4Fe-4S</keyword>
<comment type="caution">
    <text evidence="8">The sequence shown here is derived from an EMBL/GenBank/DDBJ whole genome shotgun (WGS) entry which is preliminary data.</text>
</comment>
<dbReference type="AlphaFoldDB" id="A0A6L5YJM8"/>
<keyword evidence="4" id="KW-0479">Metal-binding</keyword>
<dbReference type="GO" id="GO:0046872">
    <property type="term" value="F:metal ion binding"/>
    <property type="evidence" value="ECO:0007669"/>
    <property type="project" value="UniProtKB-KW"/>
</dbReference>
<evidence type="ECO:0000256" key="1">
    <source>
        <dbReference type="ARBA" id="ARBA00001966"/>
    </source>
</evidence>
<dbReference type="PANTHER" id="PTHR30352">
    <property type="entry name" value="PYRUVATE FORMATE-LYASE-ACTIVATING ENZYME"/>
    <property type="match status" value="1"/>
</dbReference>